<feature type="transmembrane region" description="Helical" evidence="2">
    <location>
        <begin position="363"/>
        <end position="387"/>
    </location>
</feature>
<evidence type="ECO:0000256" key="1">
    <source>
        <dbReference type="SAM" id="MobiDB-lite"/>
    </source>
</evidence>
<dbReference type="PANTHER" id="PTHR21579:SF20">
    <property type="entry name" value="PROTEIN TINCAR"/>
    <property type="match status" value="1"/>
</dbReference>
<feature type="transmembrane region" description="Helical" evidence="2">
    <location>
        <begin position="399"/>
        <end position="420"/>
    </location>
</feature>
<feature type="compositionally biased region" description="Low complexity" evidence="1">
    <location>
        <begin position="784"/>
        <end position="794"/>
    </location>
</feature>
<organism evidence="3">
    <name type="scientific">Lepeophtheirus salmonis</name>
    <name type="common">Salmon louse</name>
    <name type="synonym">Caligus salmonis</name>
    <dbReference type="NCBI Taxonomy" id="72036"/>
    <lineage>
        <taxon>Eukaryota</taxon>
        <taxon>Metazoa</taxon>
        <taxon>Ecdysozoa</taxon>
        <taxon>Arthropoda</taxon>
        <taxon>Crustacea</taxon>
        <taxon>Multicrustacea</taxon>
        <taxon>Hexanauplia</taxon>
        <taxon>Copepoda</taxon>
        <taxon>Siphonostomatoida</taxon>
        <taxon>Caligidae</taxon>
        <taxon>Lepeophtheirus</taxon>
    </lineage>
</organism>
<feature type="region of interest" description="Disordered" evidence="1">
    <location>
        <begin position="516"/>
        <end position="557"/>
    </location>
</feature>
<dbReference type="InterPro" id="IPR053291">
    <property type="entry name" value="Ommatidial_diff-associated"/>
</dbReference>
<dbReference type="EMBL" id="HACA01002028">
    <property type="protein sequence ID" value="CDW19389.1"/>
    <property type="molecule type" value="Transcribed_RNA"/>
</dbReference>
<feature type="compositionally biased region" description="Acidic residues" evidence="1">
    <location>
        <begin position="570"/>
        <end position="582"/>
    </location>
</feature>
<feature type="transmembrane region" description="Helical" evidence="2">
    <location>
        <begin position="143"/>
        <end position="160"/>
    </location>
</feature>
<protein>
    <recommendedName>
        <fullName evidence="4">Protein tincar</fullName>
    </recommendedName>
</protein>
<dbReference type="OrthoDB" id="10033661at2759"/>
<name>A0A0K2T036_LEPSM</name>
<feature type="transmembrane region" description="Helical" evidence="2">
    <location>
        <begin position="36"/>
        <end position="62"/>
    </location>
</feature>
<accession>A0A0K2T036</accession>
<dbReference type="PANTHER" id="PTHR21579">
    <property type="entry name" value="PROTEIN TINCAR"/>
    <property type="match status" value="1"/>
</dbReference>
<keyword evidence="2" id="KW-0472">Membrane</keyword>
<keyword evidence="2" id="KW-0812">Transmembrane</keyword>
<feature type="region of interest" description="Disordered" evidence="1">
    <location>
        <begin position="570"/>
        <end position="592"/>
    </location>
</feature>
<proteinExistence type="predicted"/>
<reference evidence="3" key="1">
    <citation type="submission" date="2014-05" db="EMBL/GenBank/DDBJ databases">
        <authorList>
            <person name="Chronopoulou M."/>
        </authorList>
    </citation>
    <scope>NUCLEOTIDE SEQUENCE</scope>
    <source>
        <tissue evidence="3">Whole organism</tissue>
    </source>
</reference>
<dbReference type="AlphaFoldDB" id="A0A0K2T036"/>
<evidence type="ECO:0000313" key="3">
    <source>
        <dbReference type="EMBL" id="CDW19389.1"/>
    </source>
</evidence>
<feature type="region of interest" description="Disordered" evidence="1">
    <location>
        <begin position="772"/>
        <end position="810"/>
    </location>
</feature>
<feature type="compositionally biased region" description="Low complexity" evidence="1">
    <location>
        <begin position="643"/>
        <end position="665"/>
    </location>
</feature>
<feature type="region of interest" description="Disordered" evidence="1">
    <location>
        <begin position="604"/>
        <end position="669"/>
    </location>
</feature>
<feature type="compositionally biased region" description="Low complexity" evidence="1">
    <location>
        <begin position="520"/>
        <end position="531"/>
    </location>
</feature>
<feature type="transmembrane region" description="Helical" evidence="2">
    <location>
        <begin position="74"/>
        <end position="97"/>
    </location>
</feature>
<evidence type="ECO:0000256" key="2">
    <source>
        <dbReference type="SAM" id="Phobius"/>
    </source>
</evidence>
<feature type="transmembrane region" description="Helical" evidence="2">
    <location>
        <begin position="311"/>
        <end position="333"/>
    </location>
</feature>
<sequence length="929" mass="103257">MPGPSGSEGPRSVPGRATSVRKRCCDVHCNSLWSVWYGILVVIFQSFILYKCVTRFLIYVALPWPEKEQPYLELNLYVGLVGAGVVLLPFYFISFMFKIGNLANDGYKLGMELSSCAMDPPSILSRSNGVIRNVWHHGGPTSAFIHLVSAFCFVLPKIFIEGKLIHVGFLAKDKIWKTDLDWLVPYQDRLVILNFLTGGLVNASFTTTTQAPYLHPAAQIREYLESEDSWWPMCPEFLNYILALTVYGVRYSSVFWNTNKIFAFVFSLQLFANSIQSLISIGGIAIMYKIQILGPQNVLHKYEPFLLNGPICILLYVLGCVILTTSSSVLYMYGYQKFNAFVESEREKRHIFVREGKSSLWSYFPHCSAMCILIALVVCNGPLLYDYTLIYKGSLDGTVLYTVITIISHLFLWIVTWLFLTVKQNWTFKLRVTVGRSVVKSARSIKLVNDIDLDSDAENGPMLIVGYGKTFTVNESEPKKLIMNTLARAAIEKEQNLENEGEGSSVAVFQTLQRKKSVQNNNNGSSSSNSSPAKQKVTFDHPNFSPTTLTKNNRRQTEMDVDGVDAEIQTDLDEPNGSDDIELPPPPGHHSLGEEAAARLMVSPRPAPRKTQAAVHNNDDVHTPRSNRSVDSGLPHDDVTPRSDSLSTASSSVSPPDQSISSSVIPDHRKSTSLDDINIQQQIQEQQQGQWKTYSLQRGGSGAPPHQKEEVVNIRPGMAATQDEDDEEDPYGRCMNMKLSTFEASNTSANNLNNNSRDPRIIDLGYMQQQQRPGSSAFNTLPVNNNLNNLNSSNGRGGKPPLSSGPNNTLPARPVSTCNSIRNGPTGRHFKPFDHRKMNPMAGIQENAVYGTIPPQNNSPPPPVLVPTEVTLQRNNLIVQKTNNTLPHMPAELRHTNYASPSNAKQLVNPQILSHRDSANFSLASNEST</sequence>
<evidence type="ECO:0008006" key="4">
    <source>
        <dbReference type="Google" id="ProtNLM"/>
    </source>
</evidence>
<feature type="transmembrane region" description="Helical" evidence="2">
    <location>
        <begin position="262"/>
        <end position="290"/>
    </location>
</feature>
<feature type="compositionally biased region" description="Polar residues" evidence="1">
    <location>
        <begin position="772"/>
        <end position="783"/>
    </location>
</feature>
<keyword evidence="2" id="KW-1133">Transmembrane helix</keyword>